<feature type="transmembrane region" description="Helical" evidence="8">
    <location>
        <begin position="49"/>
        <end position="71"/>
    </location>
</feature>
<evidence type="ECO:0000256" key="8">
    <source>
        <dbReference type="SAM" id="Phobius"/>
    </source>
</evidence>
<evidence type="ECO:0000313" key="10">
    <source>
        <dbReference type="EMBL" id="MBU5484650.1"/>
    </source>
</evidence>
<evidence type="ECO:0000256" key="1">
    <source>
        <dbReference type="ARBA" id="ARBA00000085"/>
    </source>
</evidence>
<dbReference type="InterPro" id="IPR003594">
    <property type="entry name" value="HATPase_dom"/>
</dbReference>
<evidence type="ECO:0000256" key="7">
    <source>
        <dbReference type="ARBA" id="ARBA00023012"/>
    </source>
</evidence>
<keyword evidence="11" id="KW-1185">Reference proteome</keyword>
<comment type="catalytic activity">
    <reaction evidence="1">
        <text>ATP + protein L-histidine = ADP + protein N-phospho-L-histidine.</text>
        <dbReference type="EC" id="2.7.13.3"/>
    </reaction>
</comment>
<dbReference type="PROSITE" id="PS50109">
    <property type="entry name" value="HIS_KIN"/>
    <property type="match status" value="1"/>
</dbReference>
<dbReference type="RefSeq" id="WP_216439113.1">
    <property type="nucleotide sequence ID" value="NZ_JAHLQF010000002.1"/>
</dbReference>
<dbReference type="EMBL" id="JAHLQF010000002">
    <property type="protein sequence ID" value="MBU5484650.1"/>
    <property type="molecule type" value="Genomic_DNA"/>
</dbReference>
<keyword evidence="6 10" id="KW-0418">Kinase</keyword>
<protein>
    <recommendedName>
        <fullName evidence="3">histidine kinase</fullName>
        <ecNumber evidence="3">2.7.13.3</ecNumber>
    </recommendedName>
</protein>
<evidence type="ECO:0000313" key="11">
    <source>
        <dbReference type="Proteomes" id="UP000726170"/>
    </source>
</evidence>
<dbReference type="Proteomes" id="UP000726170">
    <property type="component" value="Unassembled WGS sequence"/>
</dbReference>
<proteinExistence type="predicted"/>
<keyword evidence="4" id="KW-0597">Phosphoprotein</keyword>
<feature type="domain" description="Histidine kinase" evidence="9">
    <location>
        <begin position="140"/>
        <end position="352"/>
    </location>
</feature>
<evidence type="ECO:0000256" key="6">
    <source>
        <dbReference type="ARBA" id="ARBA00022777"/>
    </source>
</evidence>
<organism evidence="10 11">
    <name type="scientific">Clostridium mobile</name>
    <dbReference type="NCBI Taxonomy" id="2841512"/>
    <lineage>
        <taxon>Bacteria</taxon>
        <taxon>Bacillati</taxon>
        <taxon>Bacillota</taxon>
        <taxon>Clostridia</taxon>
        <taxon>Eubacteriales</taxon>
        <taxon>Clostridiaceae</taxon>
        <taxon>Clostridium</taxon>
    </lineage>
</organism>
<dbReference type="CDD" id="cd00075">
    <property type="entry name" value="HATPase"/>
    <property type="match status" value="1"/>
</dbReference>
<dbReference type="InterPro" id="IPR005467">
    <property type="entry name" value="His_kinase_dom"/>
</dbReference>
<comment type="caution">
    <text evidence="10">The sequence shown here is derived from an EMBL/GenBank/DDBJ whole genome shotgun (WGS) entry which is preliminary data.</text>
</comment>
<keyword evidence="5" id="KW-0808">Transferase</keyword>
<dbReference type="InterPro" id="IPR003661">
    <property type="entry name" value="HisK_dim/P_dom"/>
</dbReference>
<evidence type="ECO:0000256" key="3">
    <source>
        <dbReference type="ARBA" id="ARBA00012438"/>
    </source>
</evidence>
<accession>A0ABS6EHF3</accession>
<keyword evidence="8" id="KW-0812">Transmembrane</keyword>
<dbReference type="GO" id="GO:0016301">
    <property type="term" value="F:kinase activity"/>
    <property type="evidence" value="ECO:0007669"/>
    <property type="project" value="UniProtKB-KW"/>
</dbReference>
<evidence type="ECO:0000256" key="2">
    <source>
        <dbReference type="ARBA" id="ARBA00004370"/>
    </source>
</evidence>
<dbReference type="InterPro" id="IPR050351">
    <property type="entry name" value="BphY/WalK/GraS-like"/>
</dbReference>
<dbReference type="Pfam" id="PF00512">
    <property type="entry name" value="HisKA"/>
    <property type="match status" value="1"/>
</dbReference>
<evidence type="ECO:0000256" key="5">
    <source>
        <dbReference type="ARBA" id="ARBA00022679"/>
    </source>
</evidence>
<comment type="subcellular location">
    <subcellularLocation>
        <location evidence="2">Membrane</location>
    </subcellularLocation>
</comment>
<dbReference type="EC" id="2.7.13.3" evidence="3"/>
<dbReference type="PANTHER" id="PTHR45453">
    <property type="entry name" value="PHOSPHATE REGULON SENSOR PROTEIN PHOR"/>
    <property type="match status" value="1"/>
</dbReference>
<keyword evidence="8" id="KW-0472">Membrane</keyword>
<keyword evidence="7" id="KW-0902">Two-component regulatory system</keyword>
<dbReference type="CDD" id="cd00082">
    <property type="entry name" value="HisKA"/>
    <property type="match status" value="1"/>
</dbReference>
<gene>
    <name evidence="10" type="ORF">KQI86_09930</name>
</gene>
<keyword evidence="8" id="KW-1133">Transmembrane helix</keyword>
<sequence>MKSVSVKKIYIVFGSIFLTLSTLFLLLLFMNIRSIVGMYPEITGKAYSFFIMAVIFIILLLMTSISFLWFMRAEIVKFSDKMCKLIDDAISDKQMVYFETNKESLMSKLENRLKKLIDMINYQRQKNMDEQNNVKSLILDISHQVKTPIANISMYNATLMEREVTKEQEQKFLYNMESQISKLQWLMEALIKMSRLETGLICLNKTSSKIEETIAQAIGGIYLKAEEKNISVAIDCDRNIQLCHDKKWTIEAILNILENAIKYTQCGGAIKIEVKEFEMFTRINVKDNGMGIEKDDINNIFKRFYRGTEALDKEGVGVGLYLAREIISKQGGYIKVKSKKDIGSTFSIFLQN</sequence>
<dbReference type="Pfam" id="PF02518">
    <property type="entry name" value="HATPase_c"/>
    <property type="match status" value="1"/>
</dbReference>
<feature type="transmembrane region" description="Helical" evidence="8">
    <location>
        <begin position="9"/>
        <end position="29"/>
    </location>
</feature>
<reference evidence="10 11" key="1">
    <citation type="submission" date="2021-06" db="EMBL/GenBank/DDBJ databases">
        <authorList>
            <person name="Sun Q."/>
            <person name="Li D."/>
        </authorList>
    </citation>
    <scope>NUCLEOTIDE SEQUENCE [LARGE SCALE GENOMIC DNA]</scope>
    <source>
        <strain evidence="10 11">MSJ-11</strain>
    </source>
</reference>
<dbReference type="SMART" id="SM00387">
    <property type="entry name" value="HATPase_c"/>
    <property type="match status" value="1"/>
</dbReference>
<evidence type="ECO:0000259" key="9">
    <source>
        <dbReference type="PROSITE" id="PS50109"/>
    </source>
</evidence>
<dbReference type="SMART" id="SM00388">
    <property type="entry name" value="HisKA"/>
    <property type="match status" value="1"/>
</dbReference>
<evidence type="ECO:0000256" key="4">
    <source>
        <dbReference type="ARBA" id="ARBA00022553"/>
    </source>
</evidence>
<name>A0ABS6EHF3_9CLOT</name>
<dbReference type="PANTHER" id="PTHR45453:SF1">
    <property type="entry name" value="PHOSPHATE REGULON SENSOR PROTEIN PHOR"/>
    <property type="match status" value="1"/>
</dbReference>